<dbReference type="Proteomes" id="UP000607653">
    <property type="component" value="Unassembled WGS sequence"/>
</dbReference>
<name>A0A822Z5U4_NELNU</name>
<protein>
    <submittedName>
        <fullName evidence="1">Uncharacterized protein</fullName>
    </submittedName>
</protein>
<proteinExistence type="predicted"/>
<gene>
    <name evidence="1" type="ORF">HUJ06_014293</name>
</gene>
<evidence type="ECO:0000313" key="2">
    <source>
        <dbReference type="Proteomes" id="UP000607653"/>
    </source>
</evidence>
<sequence>MSLSSSCLWLVNWEVPIFTLQKVTGQDKILWKGSCGSAWKKHSDVLKSINYTLLGFFHVSCFCCGTAAHHQWHFVDGIFFY</sequence>
<reference evidence="1 2" key="1">
    <citation type="journal article" date="2020" name="Mol. Biol. Evol.">
        <title>Distinct Expression and Methylation Patterns for Genes with Different Fates following a Single Whole-Genome Duplication in Flowering Plants.</title>
        <authorList>
            <person name="Shi T."/>
            <person name="Rahmani R.S."/>
            <person name="Gugger P.F."/>
            <person name="Wang M."/>
            <person name="Li H."/>
            <person name="Zhang Y."/>
            <person name="Li Z."/>
            <person name="Wang Q."/>
            <person name="Van de Peer Y."/>
            <person name="Marchal K."/>
            <person name="Chen J."/>
        </authorList>
    </citation>
    <scope>NUCLEOTIDE SEQUENCE [LARGE SCALE GENOMIC DNA]</scope>
    <source>
        <tissue evidence="1">Leaf</tissue>
    </source>
</reference>
<dbReference type="AlphaFoldDB" id="A0A822Z5U4"/>
<organism evidence="1 2">
    <name type="scientific">Nelumbo nucifera</name>
    <name type="common">Sacred lotus</name>
    <dbReference type="NCBI Taxonomy" id="4432"/>
    <lineage>
        <taxon>Eukaryota</taxon>
        <taxon>Viridiplantae</taxon>
        <taxon>Streptophyta</taxon>
        <taxon>Embryophyta</taxon>
        <taxon>Tracheophyta</taxon>
        <taxon>Spermatophyta</taxon>
        <taxon>Magnoliopsida</taxon>
        <taxon>Proteales</taxon>
        <taxon>Nelumbonaceae</taxon>
        <taxon>Nelumbo</taxon>
    </lineage>
</organism>
<evidence type="ECO:0000313" key="1">
    <source>
        <dbReference type="EMBL" id="DAD39970.1"/>
    </source>
</evidence>
<keyword evidence="2" id="KW-1185">Reference proteome</keyword>
<comment type="caution">
    <text evidence="1">The sequence shown here is derived from an EMBL/GenBank/DDBJ whole genome shotgun (WGS) entry which is preliminary data.</text>
</comment>
<accession>A0A822Z5U4</accession>
<dbReference type="EMBL" id="DUZY01000005">
    <property type="protein sequence ID" value="DAD39970.1"/>
    <property type="molecule type" value="Genomic_DNA"/>
</dbReference>